<evidence type="ECO:0000256" key="2">
    <source>
        <dbReference type="ARBA" id="ARBA00022723"/>
    </source>
</evidence>
<feature type="region of interest" description="Disordered" evidence="8">
    <location>
        <begin position="255"/>
        <end position="281"/>
    </location>
</feature>
<feature type="compositionally biased region" description="Polar residues" evidence="8">
    <location>
        <begin position="98"/>
        <end position="121"/>
    </location>
</feature>
<dbReference type="GO" id="GO:0000978">
    <property type="term" value="F:RNA polymerase II cis-regulatory region sequence-specific DNA binding"/>
    <property type="evidence" value="ECO:0007669"/>
    <property type="project" value="InterPro"/>
</dbReference>
<dbReference type="GeneID" id="30201206"/>
<comment type="subcellular location">
    <subcellularLocation>
        <location evidence="1">Nucleus</location>
    </subcellularLocation>
</comment>
<evidence type="ECO:0000256" key="4">
    <source>
        <dbReference type="ARBA" id="ARBA00022771"/>
    </source>
</evidence>
<evidence type="ECO:0000256" key="7">
    <source>
        <dbReference type="PROSITE-ProRule" id="PRU00042"/>
    </source>
</evidence>
<evidence type="ECO:0000256" key="8">
    <source>
        <dbReference type="SAM" id="MobiDB-lite"/>
    </source>
</evidence>
<dbReference type="OrthoDB" id="6077919at2759"/>
<feature type="compositionally biased region" description="Basic residues" evidence="8">
    <location>
        <begin position="334"/>
        <end position="349"/>
    </location>
</feature>
<dbReference type="CDD" id="cd12148">
    <property type="entry name" value="fungal_TF_MHR"/>
    <property type="match status" value="1"/>
</dbReference>
<dbReference type="PROSITE" id="PS00028">
    <property type="entry name" value="ZINC_FINGER_C2H2_1"/>
    <property type="match status" value="2"/>
</dbReference>
<dbReference type="GO" id="GO:0000981">
    <property type="term" value="F:DNA-binding transcription factor activity, RNA polymerase II-specific"/>
    <property type="evidence" value="ECO:0007669"/>
    <property type="project" value="InterPro"/>
</dbReference>
<evidence type="ECO:0000259" key="10">
    <source>
        <dbReference type="PROSITE" id="PS50157"/>
    </source>
</evidence>
<feature type="region of interest" description="Disordered" evidence="8">
    <location>
        <begin position="461"/>
        <end position="481"/>
    </location>
</feature>
<name>A0A1E3NUL6_WICAA</name>
<dbReference type="PANTHER" id="PTHR40626:SF13">
    <property type="entry name" value="RESPIRATION FACTOR 2-RELATED"/>
    <property type="match status" value="1"/>
</dbReference>
<dbReference type="InterPro" id="IPR051059">
    <property type="entry name" value="VerF-like"/>
</dbReference>
<proteinExistence type="predicted"/>
<dbReference type="InterPro" id="IPR013087">
    <property type="entry name" value="Znf_C2H2_type"/>
</dbReference>
<dbReference type="RefSeq" id="XP_019035981.1">
    <property type="nucleotide sequence ID" value="XM_019183960.1"/>
</dbReference>
<gene>
    <name evidence="11" type="ORF">WICANDRAFT_65657</name>
</gene>
<keyword evidence="9" id="KW-1133">Transmembrane helix</keyword>
<evidence type="ECO:0000256" key="5">
    <source>
        <dbReference type="ARBA" id="ARBA00022833"/>
    </source>
</evidence>
<dbReference type="FunFam" id="3.30.160.60:FF:000065">
    <property type="entry name" value="B-cell CLL/lymphoma 6, member B"/>
    <property type="match status" value="1"/>
</dbReference>
<dbReference type="GO" id="GO:0000785">
    <property type="term" value="C:chromatin"/>
    <property type="evidence" value="ECO:0007669"/>
    <property type="project" value="TreeGrafter"/>
</dbReference>
<dbReference type="Gene3D" id="3.30.160.60">
    <property type="entry name" value="Classic Zinc Finger"/>
    <property type="match status" value="2"/>
</dbReference>
<evidence type="ECO:0000256" key="6">
    <source>
        <dbReference type="ARBA" id="ARBA00023242"/>
    </source>
</evidence>
<feature type="transmembrane region" description="Helical" evidence="9">
    <location>
        <begin position="804"/>
        <end position="821"/>
    </location>
</feature>
<dbReference type="FunFam" id="3.30.160.60:FF:002058">
    <property type="entry name" value="YML081W-like protein"/>
    <property type="match status" value="1"/>
</dbReference>
<accession>A0A1E3NUL6</accession>
<evidence type="ECO:0000256" key="1">
    <source>
        <dbReference type="ARBA" id="ARBA00004123"/>
    </source>
</evidence>
<feature type="region of interest" description="Disordered" evidence="8">
    <location>
        <begin position="635"/>
        <end position="655"/>
    </location>
</feature>
<dbReference type="SMART" id="SM00355">
    <property type="entry name" value="ZnF_C2H2"/>
    <property type="match status" value="2"/>
</dbReference>
<organism evidence="11 12">
    <name type="scientific">Wickerhamomyces anomalus (strain ATCC 58044 / CBS 1984 / NCYC 433 / NRRL Y-366-8)</name>
    <name type="common">Yeast</name>
    <name type="synonym">Hansenula anomala</name>
    <dbReference type="NCBI Taxonomy" id="683960"/>
    <lineage>
        <taxon>Eukaryota</taxon>
        <taxon>Fungi</taxon>
        <taxon>Dikarya</taxon>
        <taxon>Ascomycota</taxon>
        <taxon>Saccharomycotina</taxon>
        <taxon>Saccharomycetes</taxon>
        <taxon>Phaffomycetales</taxon>
        <taxon>Wickerhamomycetaceae</taxon>
        <taxon>Wickerhamomyces</taxon>
    </lineage>
</organism>
<keyword evidence="2" id="KW-0479">Metal-binding</keyword>
<feature type="compositionally biased region" description="Low complexity" evidence="8">
    <location>
        <begin position="31"/>
        <end position="40"/>
    </location>
</feature>
<feature type="compositionally biased region" description="Low complexity" evidence="8">
    <location>
        <begin position="533"/>
        <end position="543"/>
    </location>
</feature>
<feature type="region of interest" description="Disordered" evidence="8">
    <location>
        <begin position="528"/>
        <end position="599"/>
    </location>
</feature>
<feature type="transmembrane region" description="Helical" evidence="9">
    <location>
        <begin position="759"/>
        <end position="783"/>
    </location>
</feature>
<dbReference type="GO" id="GO:0008270">
    <property type="term" value="F:zinc ion binding"/>
    <property type="evidence" value="ECO:0007669"/>
    <property type="project" value="UniProtKB-KW"/>
</dbReference>
<evidence type="ECO:0000256" key="9">
    <source>
        <dbReference type="SAM" id="Phobius"/>
    </source>
</evidence>
<reference evidence="11 12" key="1">
    <citation type="journal article" date="2016" name="Proc. Natl. Acad. Sci. U.S.A.">
        <title>Comparative genomics of biotechnologically important yeasts.</title>
        <authorList>
            <person name="Riley R."/>
            <person name="Haridas S."/>
            <person name="Wolfe K.H."/>
            <person name="Lopes M.R."/>
            <person name="Hittinger C.T."/>
            <person name="Goeker M."/>
            <person name="Salamov A.A."/>
            <person name="Wisecaver J.H."/>
            <person name="Long T.M."/>
            <person name="Calvey C.H."/>
            <person name="Aerts A.L."/>
            <person name="Barry K.W."/>
            <person name="Choi C."/>
            <person name="Clum A."/>
            <person name="Coughlan A.Y."/>
            <person name="Deshpande S."/>
            <person name="Douglass A.P."/>
            <person name="Hanson S.J."/>
            <person name="Klenk H.-P."/>
            <person name="LaButti K.M."/>
            <person name="Lapidus A."/>
            <person name="Lindquist E.A."/>
            <person name="Lipzen A.M."/>
            <person name="Meier-Kolthoff J.P."/>
            <person name="Ohm R.A."/>
            <person name="Otillar R.P."/>
            <person name="Pangilinan J.L."/>
            <person name="Peng Y."/>
            <person name="Rokas A."/>
            <person name="Rosa C.A."/>
            <person name="Scheuner C."/>
            <person name="Sibirny A.A."/>
            <person name="Slot J.C."/>
            <person name="Stielow J.B."/>
            <person name="Sun H."/>
            <person name="Kurtzman C.P."/>
            <person name="Blackwell M."/>
            <person name="Grigoriev I.V."/>
            <person name="Jeffries T.W."/>
        </authorList>
    </citation>
    <scope>NUCLEOTIDE SEQUENCE [LARGE SCALE GENOMIC DNA]</scope>
    <source>
        <strain evidence="12">ATCC 58044 / CBS 1984 / NCYC 433 / NRRL Y-366-8</strain>
    </source>
</reference>
<dbReference type="GO" id="GO:0005634">
    <property type="term" value="C:nucleus"/>
    <property type="evidence" value="ECO:0007669"/>
    <property type="project" value="UniProtKB-SubCell"/>
</dbReference>
<keyword evidence="9" id="KW-0472">Membrane</keyword>
<protein>
    <recommendedName>
        <fullName evidence="10">C2H2-type domain-containing protein</fullName>
    </recommendedName>
</protein>
<keyword evidence="4 7" id="KW-0863">Zinc-finger</keyword>
<keyword evidence="3" id="KW-0677">Repeat</keyword>
<feature type="domain" description="C2H2-type" evidence="10">
    <location>
        <begin position="166"/>
        <end position="193"/>
    </location>
</feature>
<feature type="compositionally biased region" description="Basic and acidic residues" evidence="8">
    <location>
        <begin position="259"/>
        <end position="279"/>
    </location>
</feature>
<evidence type="ECO:0000256" key="3">
    <source>
        <dbReference type="ARBA" id="ARBA00022737"/>
    </source>
</evidence>
<feature type="region of interest" description="Disordered" evidence="8">
    <location>
        <begin position="31"/>
        <end position="50"/>
    </location>
</feature>
<sequence length="1303" mass="147213">MALRNYMYYKHEDELKDKIAHGLNVTLNVNTTTSTPNTSPVIPRKPKRLTPTQIRKLERLKLEQQNESDNDANSSCDNLSSAVETAVVLMLGMPTPPSVASSISPLNNNDSLGSVSASQSPPIGDNNSNSGSRKRSSLKQYQQSVQGFEPIPKKSAIIKTDKPRPHVCTTCTRAFARLEHLKRHERSHTNEKPFQCAACGRCFARRDLVLRHQQKLHTSLTTNNTNSKDFKKGENENIITNYGNKEVSLPTKNGVVIDEDPRSNTKRESVSSVGSDHHQHQLIPPTLKSFNLNNNFPTKSTIESYNEHSTLFKHAENLRHSSISHDNSDTASHTTHHSAHPPQKRHRHNSFSASSAISYTKNDQEAIHNEHELPEAPHQVGFATPQLTAQELTSKAIMSGFDLNALGLQYEIDDLNLDINGQPSTGQTTGVANTPVAVAAASGSSQQQRSFQQLHEQQDYFHSQNGSRAVGSAAHTQNPSRVSTPYQFNFTPGGNLIDMPILNEYLHLGGAGGGAGFMPKNPNVNMNLFNHNSVAPSPSQQHSQVHHSDDHTTNADAGSSSIIQSHPLQHHQHSHPQSGGTVHDDTTNTSNSIHDNSSTPDDWLCEFINTPFDQNFTMSSNAKNFNSIGFVPSVSPSNSTGSAPQIENPLPQQQLQKQQKQKIDPNQLFNNDIPSLFRSRQIDLFKKEIENNEEIKSSVHLFNKQLRDEILTLNKLNDSQFPSLDELNQYFTLFKNEFNKYFPFIHLPTLQASTDNYPLLLSIASIGALYGFHSTHAMLLFNISRFRIHEFLEHEKYFKNNNNIPIWVYQSMVLLIFIGIFNNDLSITKTMTIMLNSLIELVKLTSLNLPLENFLTPPPIINNKSSGGYDDVLEQQNFNYFILAQTRIRTCHTILLISNLFTSLIGLDCSLHSIDVKCGIHCKLESLWECADHKEWNEILHREHYVIDSKFALIELSNGNDSYNHCLNYLSMNNYILNEDDQLNKKFQMKTLLSLLMSIHEKVYLERTTLKDEKNGVIKATKWRMNSRPVLESLIKSWESLYIKNGGVLYLQDSNLSLIYNKDPVLRLILPLLSFVKIRKCIHLTPIIEKIWLKDWDGMNECLKQLSDDPEALKDATNYALDIVKLWIDYVSIVNDAEKTSIRTPIFFIICMFTSLLIIAEFLLSVEKWAHNFDEENPTTYLNAIERTLWLRSEMIFKKVESNLILNENNKTYAEFLRLEAKGALDVKTLDDELAKRAMNPNTEIKETLQVIKDARLSSRGLYMGVRILADAPIWPIALLFAQALKSRAIYISKSQPSSPSGR</sequence>
<feature type="region of interest" description="Disordered" evidence="8">
    <location>
        <begin position="97"/>
        <end position="153"/>
    </location>
</feature>
<dbReference type="Proteomes" id="UP000094112">
    <property type="component" value="Unassembled WGS sequence"/>
</dbReference>
<dbReference type="PROSITE" id="PS50157">
    <property type="entry name" value="ZINC_FINGER_C2H2_2"/>
    <property type="match status" value="2"/>
</dbReference>
<feature type="region of interest" description="Disordered" evidence="8">
    <location>
        <begin position="322"/>
        <end position="353"/>
    </location>
</feature>
<keyword evidence="6" id="KW-0539">Nucleus</keyword>
<dbReference type="STRING" id="683960.A0A1E3NUL6"/>
<evidence type="ECO:0000313" key="11">
    <source>
        <dbReference type="EMBL" id="ODQ56774.1"/>
    </source>
</evidence>
<keyword evidence="5" id="KW-0862">Zinc</keyword>
<evidence type="ECO:0000313" key="12">
    <source>
        <dbReference type="Proteomes" id="UP000094112"/>
    </source>
</evidence>
<dbReference type="InterPro" id="IPR036236">
    <property type="entry name" value="Znf_C2H2_sf"/>
</dbReference>
<dbReference type="EMBL" id="KV454215">
    <property type="protein sequence ID" value="ODQ56774.1"/>
    <property type="molecule type" value="Genomic_DNA"/>
</dbReference>
<feature type="compositionally biased region" description="Polar residues" evidence="8">
    <location>
        <begin position="587"/>
        <end position="599"/>
    </location>
</feature>
<feature type="domain" description="C2H2-type" evidence="10">
    <location>
        <begin position="194"/>
        <end position="222"/>
    </location>
</feature>
<dbReference type="SUPFAM" id="SSF57667">
    <property type="entry name" value="beta-beta-alpha zinc fingers"/>
    <property type="match status" value="1"/>
</dbReference>
<dbReference type="PANTHER" id="PTHR40626">
    <property type="entry name" value="MIP31509P"/>
    <property type="match status" value="1"/>
</dbReference>
<keyword evidence="12" id="KW-1185">Reference proteome</keyword>
<feature type="compositionally biased region" description="Polar residues" evidence="8">
    <location>
        <begin position="635"/>
        <end position="645"/>
    </location>
</feature>
<keyword evidence="9" id="KW-0812">Transmembrane</keyword>